<dbReference type="InterPro" id="IPR016162">
    <property type="entry name" value="Ald_DH_N"/>
</dbReference>
<dbReference type="CDD" id="cd07103">
    <property type="entry name" value="ALDH_F5_SSADH_GabD"/>
    <property type="match status" value="1"/>
</dbReference>
<name>A0ABQ6L5J0_ASPOZ</name>
<gene>
    <name evidence="4" type="ORF">Aory05_001158100</name>
</gene>
<feature type="region of interest" description="Disordered" evidence="2">
    <location>
        <begin position="557"/>
        <end position="586"/>
    </location>
</feature>
<evidence type="ECO:0000259" key="3">
    <source>
        <dbReference type="Pfam" id="PF00171"/>
    </source>
</evidence>
<keyword evidence="5" id="KW-1185">Reference proteome</keyword>
<dbReference type="EMBL" id="BSYB01000068">
    <property type="protein sequence ID" value="GMG53277.1"/>
    <property type="molecule type" value="Genomic_DNA"/>
</dbReference>
<organism evidence="4 5">
    <name type="scientific">Aspergillus oryzae var. brunneus</name>
    <dbReference type="NCBI Taxonomy" id="332754"/>
    <lineage>
        <taxon>Eukaryota</taxon>
        <taxon>Fungi</taxon>
        <taxon>Dikarya</taxon>
        <taxon>Ascomycota</taxon>
        <taxon>Pezizomycotina</taxon>
        <taxon>Eurotiomycetes</taxon>
        <taxon>Eurotiomycetidae</taxon>
        <taxon>Eurotiales</taxon>
        <taxon>Aspergillaceae</taxon>
        <taxon>Aspergillus</taxon>
        <taxon>Aspergillus subgen. Circumdati</taxon>
    </lineage>
</organism>
<dbReference type="InterPro" id="IPR021833">
    <property type="entry name" value="DUF3425"/>
</dbReference>
<dbReference type="PANTHER" id="PTHR43353:SF7">
    <property type="entry name" value="SUCCINATE SEMIALDEHYDE DEHYDROGENASE (EUROFUNG)"/>
    <property type="match status" value="1"/>
</dbReference>
<dbReference type="PANTHER" id="PTHR43353">
    <property type="entry name" value="SUCCINATE-SEMIALDEHYDE DEHYDROGENASE, MITOCHONDRIAL"/>
    <property type="match status" value="1"/>
</dbReference>
<dbReference type="Pfam" id="PF11905">
    <property type="entry name" value="DUF3425"/>
    <property type="match status" value="1"/>
</dbReference>
<evidence type="ECO:0000256" key="1">
    <source>
        <dbReference type="ARBA" id="ARBA00023002"/>
    </source>
</evidence>
<accession>A0ABQ6L5J0</accession>
<dbReference type="SUPFAM" id="SSF53720">
    <property type="entry name" value="ALDH-like"/>
    <property type="match status" value="1"/>
</dbReference>
<evidence type="ECO:0000256" key="2">
    <source>
        <dbReference type="SAM" id="MobiDB-lite"/>
    </source>
</evidence>
<dbReference type="Proteomes" id="UP001165189">
    <property type="component" value="Unassembled WGS sequence"/>
</dbReference>
<proteinExistence type="predicted"/>
<feature type="compositionally biased region" description="Basic and acidic residues" evidence="2">
    <location>
        <begin position="497"/>
        <end position="513"/>
    </location>
</feature>
<dbReference type="Pfam" id="PF00171">
    <property type="entry name" value="Aldedh"/>
    <property type="match status" value="1"/>
</dbReference>
<comment type="caution">
    <text evidence="4">The sequence shown here is derived from an EMBL/GenBank/DDBJ whole genome shotgun (WGS) entry which is preliminary data.</text>
</comment>
<dbReference type="InterPro" id="IPR050740">
    <property type="entry name" value="Aldehyde_DH_Superfamily"/>
</dbReference>
<feature type="domain" description="Aldehyde dehydrogenase" evidence="3">
    <location>
        <begin position="38"/>
        <end position="439"/>
    </location>
</feature>
<dbReference type="Gene3D" id="3.40.605.10">
    <property type="entry name" value="Aldehyde Dehydrogenase, Chain A, domain 1"/>
    <property type="match status" value="1"/>
</dbReference>
<dbReference type="Gene3D" id="3.40.309.10">
    <property type="entry name" value="Aldehyde Dehydrogenase, Chain A, domain 2"/>
    <property type="match status" value="1"/>
</dbReference>
<feature type="region of interest" description="Disordered" evidence="2">
    <location>
        <begin position="490"/>
        <end position="513"/>
    </location>
</feature>
<keyword evidence="1" id="KW-0560">Oxidoreductase</keyword>
<dbReference type="InterPro" id="IPR016161">
    <property type="entry name" value="Ald_DH/histidinol_DH"/>
</dbReference>
<protein>
    <submittedName>
        <fullName evidence="4">Unnamed protein product</fullName>
    </submittedName>
</protein>
<evidence type="ECO:0000313" key="4">
    <source>
        <dbReference type="EMBL" id="GMG53277.1"/>
    </source>
</evidence>
<evidence type="ECO:0000313" key="5">
    <source>
        <dbReference type="Proteomes" id="UP001165189"/>
    </source>
</evidence>
<dbReference type="InterPro" id="IPR015590">
    <property type="entry name" value="Aldehyde_DH_dom"/>
</dbReference>
<reference evidence="4" key="1">
    <citation type="submission" date="2023-04" db="EMBL/GenBank/DDBJ databases">
        <title>Aspergillus oryzae var. brunneus NBRC 4377.</title>
        <authorList>
            <person name="Ichikawa N."/>
            <person name="Sato H."/>
            <person name="Tonouchi N."/>
        </authorList>
    </citation>
    <scope>NUCLEOTIDE SEQUENCE</scope>
    <source>
        <strain evidence="4">NBRC 4377</strain>
    </source>
</reference>
<sequence length="945" mass="104755">MQLNDPSLLHEASLLNGEWVAAQSNKRFDIEGEPTTLPDVDKYVETSHAAFERYRHVNPRERAKFLLKWHELITKAREDIATIVVYETGKPMAEALGEVDYALGFAWWFAGEAERVRGSIALPSVSNRRTFVIKQPIGVSAALVPWNFPVAMIVRKVAAALAAGCTMIVKPSPETPLSVMALADLALRAGLAPGVLNVITTDNEYTPSVSERLCKHPLVRKVTFTGSTRVGSIIAKHCSEGLKKVTMELGGNCPFIVFDDGNLEQAVAALMILKWRTAGQACTHANRVYVQAGVYDKFAQMMLEATQKLKVGHGTDSGTTMGPLTTERGVEKLKKLVSDAISKGGKVLCGGKQPNGPQGYFFEPTIISGMTSEMLASQEEIFGPLLGLHRFETEEEAVKMANDTSMGLASYFFTKDIDRTWRLLESLEAGMIGMNTAQSRSYYRGPNPIDIGNASPSFKRIPTRSDQQILHDSSCANQLHLTKFCSRRLDAMSPSRSTRESSKRKLDSTDDDQEKRYVSTTVMTMFYHSIAISQLVDVQSKLSRVITTMQALSGSVSSVLDKPSQVASTDKVEATESPSSRQETPKDIDVDIAADDYPKLDTSTSSATHTILIQNQSSGLDDPVDIMPQTLNQGLARSDNSFPEFNHDILALESLTPHTNSLSHQLPNIWSFEYQMGLQPCEFSRSVFTLEHTADHPVGSLYQQVLMVLSLFNSITRPDVMAWYAKTRFYHIVDLTAWQIYPCTGTLSKVHEQYRPTEVQLQQQYPRVIDWIPFPTIRNRLIRLHAANPQIDQIFCDTVSSYVVEANMADLIMGAPAVTAYIRVTDVIANIPSTTPGSDPQPSAMLPAPDADTLFSSPEYARAVFKKLDIDRGISHYKMDPAFFGTYPELYDPSVDIAAKGIPLRPDVQLRLTYPKPLDSSTFQTYRSFMDFSLYAPLSVAQGFR</sequence>
<dbReference type="InterPro" id="IPR016163">
    <property type="entry name" value="Ald_DH_C"/>
</dbReference>